<feature type="domain" description="TonB-dependent receptor plug" evidence="12">
    <location>
        <begin position="121"/>
        <end position="228"/>
    </location>
</feature>
<dbReference type="Gene3D" id="2.170.130.10">
    <property type="entry name" value="TonB-dependent receptor, plug domain"/>
    <property type="match status" value="1"/>
</dbReference>
<evidence type="ECO:0000259" key="12">
    <source>
        <dbReference type="Pfam" id="PF07715"/>
    </source>
</evidence>
<evidence type="ECO:0000256" key="3">
    <source>
        <dbReference type="ARBA" id="ARBA00022452"/>
    </source>
</evidence>
<dbReference type="InterPro" id="IPR008969">
    <property type="entry name" value="CarboxyPept-like_regulatory"/>
</dbReference>
<comment type="subcellular location">
    <subcellularLocation>
        <location evidence="1 8">Cell outer membrane</location>
        <topology evidence="1 8">Multi-pass membrane protein</topology>
    </subcellularLocation>
</comment>
<evidence type="ECO:0000256" key="1">
    <source>
        <dbReference type="ARBA" id="ARBA00004571"/>
    </source>
</evidence>
<evidence type="ECO:0000256" key="2">
    <source>
        <dbReference type="ARBA" id="ARBA00022448"/>
    </source>
</evidence>
<sequence length="1070" mass="116744">MKLMRKFYLPTIVFLAALWSCLGEAAAQQTVRGIVKSGEDNAPMPFVTVIVKGTQTGVNTDAQGQYSIAVTAGQSLIYSFVGYKSQEIAVNSQSEINVTLQAELKNLNEVLVVGYGRQSRENVTSSISKLDNKVLENISFANAGSALQGSIAGLRVQTTTGQPGAAPRIVLRGGTSINNPNGSAPLYIVDGVIRPNMNDISSEEIESMQVLKDAASTAIYGARASNGVVIITTKSGKAGKLKVSYQYNTSFSKLVNGYDLVSARDYITYQRLGVQATSKVTGNTAYLTNLSGKSGYGTGNDLTKTSPYTTQYLNNDNQHKLQEGWESMPDPIDPTKTIIFQGTNFEDILFRTGVTQNHHISLSGGSDKATFSAGVGYMDAQGITITTKYNRLTFDMNGDLYASDKLRFYSRLMYSNSGNNQVFSDNSIFERSIDVAPTTKYRYEDGTLAPGQGQSIGNPEYHLNKLKTKRNSENLSLAIGANWDILPGLTFAPQLSLYKTDGSNRSFQEAYFNGPATYVSTRTASGSYLSRTQYQADAVFSYAKSFQGKHNLDAKLGFSYFKRDTTGLSGTGQGASTDLIPTLNASAVPVAVGGYESQQALVGYFGNINYDFDQKYLVSLTARYDGASNLGANHQWGFFPGVSVGWNLHKEQFWTALPENLLRLKLRASYGVNGNISGLSDFQSQGQYSVGSQYGTNAAVTNTVLSNADLKWERSKTFDLGADIGLFGNRVNMLFDYYRRVTDNLLTDMSLPQSTGFSSIRTNLGSLENKGVELEVSARILPSSSSLSWDVSFNAAKTTQKILTLPSNGIANNRIGGIQVWDPALGALAWKGGLQEGGRVGDMYSYKQLGIYRTDEEAASAPVDNLISRANKTKYGGDVKWLDVDGNKIIDGTDRVYVGNPYPAWTGGFSNSLGYKGLNLFLRMDYTTGHTIYNYPRAQMVGQFQGDVGLSTEVLKSWKQPGDVTDIPKYYWADQNAQNNLYRGGVGVNGGNSFYYEKGDFLAVREVTLSYTLPKSILSKVKISNLRFNVTANNLHYFTKYKGLNPEDGGNDRGRYPIPRTIILGVNVSL</sequence>
<keyword evidence="3 8" id="KW-1134">Transmembrane beta strand</keyword>
<dbReference type="InterPro" id="IPR023996">
    <property type="entry name" value="TonB-dep_OMP_SusC/RagA"/>
</dbReference>
<dbReference type="AlphaFoldDB" id="A0A916NES7"/>
<proteinExistence type="inferred from homology"/>
<dbReference type="InterPro" id="IPR036942">
    <property type="entry name" value="Beta-barrel_TonB_sf"/>
</dbReference>
<keyword evidence="5 9" id="KW-0798">TonB box</keyword>
<dbReference type="InterPro" id="IPR012910">
    <property type="entry name" value="Plug_dom"/>
</dbReference>
<keyword evidence="13" id="KW-0675">Receptor</keyword>
<dbReference type="InterPro" id="IPR037066">
    <property type="entry name" value="Plug_dom_sf"/>
</dbReference>
<gene>
    <name evidence="13" type="ORF">DYBT9275_06037</name>
</gene>
<protein>
    <submittedName>
        <fullName evidence="13">TonB-dependent receptor P39</fullName>
    </submittedName>
</protein>
<dbReference type="GO" id="GO:0009279">
    <property type="term" value="C:cell outer membrane"/>
    <property type="evidence" value="ECO:0007669"/>
    <property type="project" value="UniProtKB-SubCell"/>
</dbReference>
<comment type="caution">
    <text evidence="13">The sequence shown here is derived from an EMBL/GenBank/DDBJ whole genome shotgun (WGS) entry which is preliminary data.</text>
</comment>
<dbReference type="Gene3D" id="2.40.170.20">
    <property type="entry name" value="TonB-dependent receptor, beta-barrel domain"/>
    <property type="match status" value="1"/>
</dbReference>
<evidence type="ECO:0000256" key="10">
    <source>
        <dbReference type="SAM" id="SignalP"/>
    </source>
</evidence>
<dbReference type="Gene3D" id="2.60.40.1120">
    <property type="entry name" value="Carboxypeptidase-like, regulatory domain"/>
    <property type="match status" value="1"/>
</dbReference>
<dbReference type="EMBL" id="CAJRAF010000004">
    <property type="protein sequence ID" value="CAG5018615.1"/>
    <property type="molecule type" value="Genomic_DNA"/>
</dbReference>
<evidence type="ECO:0000313" key="14">
    <source>
        <dbReference type="Proteomes" id="UP000680038"/>
    </source>
</evidence>
<accession>A0A916NES7</accession>
<evidence type="ECO:0000313" key="13">
    <source>
        <dbReference type="EMBL" id="CAG5018615.1"/>
    </source>
</evidence>
<evidence type="ECO:0000259" key="11">
    <source>
        <dbReference type="Pfam" id="PF00593"/>
    </source>
</evidence>
<dbReference type="NCBIfam" id="TIGR04056">
    <property type="entry name" value="OMP_RagA_SusC"/>
    <property type="match status" value="1"/>
</dbReference>
<reference evidence="13" key="1">
    <citation type="submission" date="2021-04" db="EMBL/GenBank/DDBJ databases">
        <authorList>
            <person name="Rodrigo-Torres L."/>
            <person name="Arahal R. D."/>
            <person name="Lucena T."/>
        </authorList>
    </citation>
    <scope>NUCLEOTIDE SEQUENCE</scope>
    <source>
        <strain evidence="13">CECT 9275</strain>
    </source>
</reference>
<evidence type="ECO:0000256" key="6">
    <source>
        <dbReference type="ARBA" id="ARBA00023136"/>
    </source>
</evidence>
<dbReference type="NCBIfam" id="TIGR04057">
    <property type="entry name" value="SusC_RagA_signa"/>
    <property type="match status" value="1"/>
</dbReference>
<dbReference type="RefSeq" id="WP_229253041.1">
    <property type="nucleotide sequence ID" value="NZ_CAJRAF010000004.1"/>
</dbReference>
<name>A0A916NES7_9BACT</name>
<comment type="similarity">
    <text evidence="8 9">Belongs to the TonB-dependent receptor family.</text>
</comment>
<dbReference type="PROSITE" id="PS52016">
    <property type="entry name" value="TONB_DEPENDENT_REC_3"/>
    <property type="match status" value="1"/>
</dbReference>
<feature type="signal peptide" evidence="10">
    <location>
        <begin position="1"/>
        <end position="25"/>
    </location>
</feature>
<keyword evidence="7 8" id="KW-0998">Cell outer membrane</keyword>
<keyword evidence="4 8" id="KW-0812">Transmembrane</keyword>
<dbReference type="SUPFAM" id="SSF49464">
    <property type="entry name" value="Carboxypeptidase regulatory domain-like"/>
    <property type="match status" value="1"/>
</dbReference>
<dbReference type="InterPro" id="IPR039426">
    <property type="entry name" value="TonB-dep_rcpt-like"/>
</dbReference>
<evidence type="ECO:0000256" key="8">
    <source>
        <dbReference type="PROSITE-ProRule" id="PRU01360"/>
    </source>
</evidence>
<evidence type="ECO:0000256" key="9">
    <source>
        <dbReference type="RuleBase" id="RU003357"/>
    </source>
</evidence>
<feature type="domain" description="TonB-dependent receptor-like beta-barrel" evidence="11">
    <location>
        <begin position="416"/>
        <end position="841"/>
    </location>
</feature>
<evidence type="ECO:0000256" key="7">
    <source>
        <dbReference type="ARBA" id="ARBA00023237"/>
    </source>
</evidence>
<keyword evidence="10" id="KW-0732">Signal</keyword>
<dbReference type="InterPro" id="IPR023997">
    <property type="entry name" value="TonB-dep_OMP_SusC/RagA_CS"/>
</dbReference>
<organism evidence="13 14">
    <name type="scientific">Dyadobacter helix</name>
    <dbReference type="NCBI Taxonomy" id="2822344"/>
    <lineage>
        <taxon>Bacteria</taxon>
        <taxon>Pseudomonadati</taxon>
        <taxon>Bacteroidota</taxon>
        <taxon>Cytophagia</taxon>
        <taxon>Cytophagales</taxon>
        <taxon>Spirosomataceae</taxon>
        <taxon>Dyadobacter</taxon>
    </lineage>
</organism>
<keyword evidence="6 8" id="KW-0472">Membrane</keyword>
<dbReference type="InterPro" id="IPR000531">
    <property type="entry name" value="Beta-barrel_TonB"/>
</dbReference>
<keyword evidence="14" id="KW-1185">Reference proteome</keyword>
<keyword evidence="2 8" id="KW-0813">Transport</keyword>
<feature type="chain" id="PRO_5037549323" evidence="10">
    <location>
        <begin position="26"/>
        <end position="1070"/>
    </location>
</feature>
<evidence type="ECO:0000256" key="5">
    <source>
        <dbReference type="ARBA" id="ARBA00023077"/>
    </source>
</evidence>
<dbReference type="Pfam" id="PF13715">
    <property type="entry name" value="CarbopepD_reg_2"/>
    <property type="match status" value="1"/>
</dbReference>
<evidence type="ECO:0000256" key="4">
    <source>
        <dbReference type="ARBA" id="ARBA00022692"/>
    </source>
</evidence>
<dbReference type="SUPFAM" id="SSF56935">
    <property type="entry name" value="Porins"/>
    <property type="match status" value="1"/>
</dbReference>
<dbReference type="Pfam" id="PF00593">
    <property type="entry name" value="TonB_dep_Rec_b-barrel"/>
    <property type="match status" value="1"/>
</dbReference>
<dbReference type="Pfam" id="PF07715">
    <property type="entry name" value="Plug"/>
    <property type="match status" value="1"/>
</dbReference>
<dbReference type="Proteomes" id="UP000680038">
    <property type="component" value="Unassembled WGS sequence"/>
</dbReference>